<dbReference type="AlphaFoldDB" id="A0A8E6B3J8"/>
<keyword evidence="1" id="KW-1133">Transmembrane helix</keyword>
<name>A0A8E6B3J8_9BACT</name>
<proteinExistence type="predicted"/>
<keyword evidence="3" id="KW-1185">Reference proteome</keyword>
<dbReference type="RefSeq" id="WP_213494541.1">
    <property type="nucleotide sequence ID" value="NZ_CP074694.1"/>
</dbReference>
<gene>
    <name evidence="2" type="ORF">KIH39_17645</name>
</gene>
<accession>A0A8E6B3J8</accession>
<feature type="transmembrane region" description="Helical" evidence="1">
    <location>
        <begin position="41"/>
        <end position="60"/>
    </location>
</feature>
<dbReference type="KEGG" id="tsph:KIH39_17645"/>
<organism evidence="2 3">
    <name type="scientific">Telmatocola sphagniphila</name>
    <dbReference type="NCBI Taxonomy" id="1123043"/>
    <lineage>
        <taxon>Bacteria</taxon>
        <taxon>Pseudomonadati</taxon>
        <taxon>Planctomycetota</taxon>
        <taxon>Planctomycetia</taxon>
        <taxon>Gemmatales</taxon>
        <taxon>Gemmataceae</taxon>
    </lineage>
</organism>
<dbReference type="Proteomes" id="UP000676194">
    <property type="component" value="Chromosome"/>
</dbReference>
<evidence type="ECO:0000256" key="1">
    <source>
        <dbReference type="SAM" id="Phobius"/>
    </source>
</evidence>
<dbReference type="EMBL" id="CP074694">
    <property type="protein sequence ID" value="QVL30669.1"/>
    <property type="molecule type" value="Genomic_DNA"/>
</dbReference>
<keyword evidence="1" id="KW-0812">Transmembrane</keyword>
<keyword evidence="1" id="KW-0472">Membrane</keyword>
<evidence type="ECO:0000313" key="2">
    <source>
        <dbReference type="EMBL" id="QVL30669.1"/>
    </source>
</evidence>
<sequence>MITALICQIVLLVYHQATTFLDLFPFNGVRNYTRHERLVEMGVNAVLMGLAPLGFAFDIHALQIYGVIYYFFLFLTELLIWWVPYFVVPQGVWRRVYNNALAIGTSNFEPGDTLKHWINIHERLHSETITIFPRRAGRIVPNLEHTILHLWTLVTALVTLRAVSA</sequence>
<protein>
    <submittedName>
        <fullName evidence="2">Uncharacterized protein</fullName>
    </submittedName>
</protein>
<reference evidence="2" key="1">
    <citation type="submission" date="2021-05" db="EMBL/GenBank/DDBJ databases">
        <title>Complete genome sequence of the cellulolytic planctomycete Telmatocola sphagniphila SP2T and characterization of the first cellulase from planctomycetes.</title>
        <authorList>
            <person name="Rakitin A.L."/>
            <person name="Beletsky A.V."/>
            <person name="Naumoff D.G."/>
            <person name="Kulichevskaya I.S."/>
            <person name="Mardanov A.V."/>
            <person name="Ravin N.V."/>
            <person name="Dedysh S.N."/>
        </authorList>
    </citation>
    <scope>NUCLEOTIDE SEQUENCE</scope>
    <source>
        <strain evidence="2">SP2T</strain>
    </source>
</reference>
<evidence type="ECO:0000313" key="3">
    <source>
        <dbReference type="Proteomes" id="UP000676194"/>
    </source>
</evidence>
<feature type="transmembrane region" description="Helical" evidence="1">
    <location>
        <begin position="67"/>
        <end position="87"/>
    </location>
</feature>